<dbReference type="SMART" id="SM00181">
    <property type="entry name" value="EGF"/>
    <property type="match status" value="9"/>
</dbReference>
<keyword evidence="4 5" id="KW-1015">Disulfide bond</keyword>
<feature type="disulfide bond" evidence="5">
    <location>
        <begin position="220"/>
        <end position="229"/>
    </location>
</feature>
<keyword evidence="7" id="KW-1133">Transmembrane helix</keyword>
<feature type="disulfide bond" evidence="5">
    <location>
        <begin position="163"/>
        <end position="172"/>
    </location>
</feature>
<feature type="domain" description="EGF-like" evidence="9">
    <location>
        <begin position="456"/>
        <end position="497"/>
    </location>
</feature>
<sequence length="596" mass="64526">MKVSSILSTCVLLLSQAAAEKCGNLNCARNDIPCVEGEADFSVFPTDINGQAFPFLRNTIQSGSHCVCPEGKTGLRCARSYETCEGNDHVCFHGGKCIPGLNATVEDSKLFCDCSNAFHNGLPYRGKFCEVELEECAADSDIYCANNGNCKDDFESKLRPCDCPYKMRGAHCEFDDGHVPECKLECDNGGVCARGVKSYENAMYDDFWAQHDGNFQYCACQRGFYGTRCEAQATDCGDGQCFHGGKCIQTLNGRNKTIFACDCAEATKDGLKYAGQFCQSPSTQTCEQGEDNGNGQLFCTNNGKCKSNPHEGCDCEGDYHGASCEHPGSAAIDDVPKCALQCKNGGSCRIGQKDTSLFSQFGADMEKYNQTNIDFQHCVCPDGYFGVQCEHQLDVCPGGEHVCLHGSKCVAINESDPDTLEHKCDCEDSFDSINQFAGKYCQFESTDMCTKNGKPGLSNAKNAFCVNGGKCKSTVDDDQQRHPGCDCPDKYTGDHCEFIVGREPAASQTLSSVGGEEKADMDLLAALAVILAALIVAIAAMLYMAKKKTKADKATDDTVEKAEEDQDVVVEELPSPEKKGYEAPDTSGQLRTVEII</sequence>
<dbReference type="PROSITE" id="PS00022">
    <property type="entry name" value="EGF_1"/>
    <property type="match status" value="5"/>
</dbReference>
<keyword evidence="7" id="KW-0472">Membrane</keyword>
<evidence type="ECO:0000256" key="4">
    <source>
        <dbReference type="ARBA" id="ARBA00023157"/>
    </source>
</evidence>
<evidence type="ECO:0000313" key="11">
    <source>
        <dbReference type="Proteomes" id="UP001295423"/>
    </source>
</evidence>
<dbReference type="SUPFAM" id="SSF57196">
    <property type="entry name" value="EGF/Laminin"/>
    <property type="match status" value="2"/>
</dbReference>
<keyword evidence="7" id="KW-0812">Transmembrane</keyword>
<feature type="compositionally biased region" description="Basic and acidic residues" evidence="6">
    <location>
        <begin position="552"/>
        <end position="561"/>
    </location>
</feature>
<dbReference type="GO" id="GO:0045197">
    <property type="term" value="P:establishment or maintenance of epithelial cell apical/basal polarity"/>
    <property type="evidence" value="ECO:0007669"/>
    <property type="project" value="TreeGrafter"/>
</dbReference>
<feature type="transmembrane region" description="Helical" evidence="7">
    <location>
        <begin position="523"/>
        <end position="543"/>
    </location>
</feature>
<dbReference type="EMBL" id="CAKOGP040000001">
    <property type="protein sequence ID" value="CAJ1892957.1"/>
    <property type="molecule type" value="Genomic_DNA"/>
</dbReference>
<feature type="disulfide bond" evidence="5">
    <location>
        <begin position="487"/>
        <end position="496"/>
    </location>
</feature>
<evidence type="ECO:0000256" key="3">
    <source>
        <dbReference type="ARBA" id="ARBA00022737"/>
    </source>
</evidence>
<dbReference type="GO" id="GO:0007157">
    <property type="term" value="P:heterophilic cell-cell adhesion via plasma membrane cell adhesion molecules"/>
    <property type="evidence" value="ECO:0007669"/>
    <property type="project" value="TreeGrafter"/>
</dbReference>
<protein>
    <recommendedName>
        <fullName evidence="9">EGF-like domain-containing protein</fullName>
    </recommendedName>
</protein>
<dbReference type="AlphaFoldDB" id="A0AAD2CA09"/>
<organism evidence="10 11">
    <name type="scientific">Cylindrotheca closterium</name>
    <dbReference type="NCBI Taxonomy" id="2856"/>
    <lineage>
        <taxon>Eukaryota</taxon>
        <taxon>Sar</taxon>
        <taxon>Stramenopiles</taxon>
        <taxon>Ochrophyta</taxon>
        <taxon>Bacillariophyta</taxon>
        <taxon>Bacillariophyceae</taxon>
        <taxon>Bacillariophycidae</taxon>
        <taxon>Bacillariales</taxon>
        <taxon>Bacillariaceae</taxon>
        <taxon>Cylindrotheca</taxon>
    </lineage>
</organism>
<comment type="caution">
    <text evidence="5">Lacks conserved residue(s) required for the propagation of feature annotation.</text>
</comment>
<accession>A0AAD2CA09</accession>
<evidence type="ECO:0000256" key="1">
    <source>
        <dbReference type="ARBA" id="ARBA00022536"/>
    </source>
</evidence>
<dbReference type="GO" id="GO:0032991">
    <property type="term" value="C:protein-containing complex"/>
    <property type="evidence" value="ECO:0007669"/>
    <property type="project" value="TreeGrafter"/>
</dbReference>
<evidence type="ECO:0000256" key="6">
    <source>
        <dbReference type="SAM" id="MobiDB-lite"/>
    </source>
</evidence>
<evidence type="ECO:0000256" key="8">
    <source>
        <dbReference type="SAM" id="SignalP"/>
    </source>
</evidence>
<dbReference type="GO" id="GO:0005886">
    <property type="term" value="C:plasma membrane"/>
    <property type="evidence" value="ECO:0007669"/>
    <property type="project" value="TreeGrafter"/>
</dbReference>
<gene>
    <name evidence="10" type="ORF">CYCCA115_LOCUS110</name>
</gene>
<keyword evidence="2 8" id="KW-0732">Signal</keyword>
<feature type="disulfide bond" evidence="5">
    <location>
        <begin position="182"/>
        <end position="192"/>
    </location>
</feature>
<evidence type="ECO:0000256" key="2">
    <source>
        <dbReference type="ARBA" id="ARBA00022729"/>
    </source>
</evidence>
<dbReference type="Proteomes" id="UP001295423">
    <property type="component" value="Unassembled WGS sequence"/>
</dbReference>
<feature type="domain" description="EGF-like" evidence="9">
    <location>
        <begin position="132"/>
        <end position="173"/>
    </location>
</feature>
<evidence type="ECO:0000256" key="7">
    <source>
        <dbReference type="SAM" id="Phobius"/>
    </source>
</evidence>
<dbReference type="PANTHER" id="PTHR24049">
    <property type="entry name" value="CRUMBS FAMILY MEMBER"/>
    <property type="match status" value="1"/>
</dbReference>
<dbReference type="Gene3D" id="2.10.25.10">
    <property type="entry name" value="Laminin"/>
    <property type="match status" value="4"/>
</dbReference>
<dbReference type="InterPro" id="IPR000742">
    <property type="entry name" value="EGF"/>
</dbReference>
<evidence type="ECO:0000259" key="9">
    <source>
        <dbReference type="PROSITE" id="PS50026"/>
    </source>
</evidence>
<feature type="domain" description="EGF-like" evidence="9">
    <location>
        <begin position="232"/>
        <end position="279"/>
    </location>
</feature>
<comment type="caution">
    <text evidence="10">The sequence shown here is derived from an EMBL/GenBank/DDBJ whole genome shotgun (WGS) entry which is preliminary data.</text>
</comment>
<dbReference type="PANTHER" id="PTHR24049:SF22">
    <property type="entry name" value="DROSOPHILA CRUMBS HOMOLOG"/>
    <property type="match status" value="1"/>
</dbReference>
<keyword evidence="11" id="KW-1185">Reference proteome</keyword>
<dbReference type="PROSITE" id="PS01186">
    <property type="entry name" value="EGF_2"/>
    <property type="match status" value="2"/>
</dbReference>
<feature type="domain" description="EGF-like" evidence="9">
    <location>
        <begin position="178"/>
        <end position="230"/>
    </location>
</feature>
<feature type="signal peptide" evidence="8">
    <location>
        <begin position="1"/>
        <end position="19"/>
    </location>
</feature>
<feature type="region of interest" description="Disordered" evidence="6">
    <location>
        <begin position="552"/>
        <end position="596"/>
    </location>
</feature>
<proteinExistence type="predicted"/>
<keyword evidence="3" id="KW-0677">Repeat</keyword>
<feature type="chain" id="PRO_5041971693" description="EGF-like domain-containing protein" evidence="8">
    <location>
        <begin position="20"/>
        <end position="596"/>
    </location>
</feature>
<reference evidence="10" key="1">
    <citation type="submission" date="2023-08" db="EMBL/GenBank/DDBJ databases">
        <authorList>
            <person name="Audoor S."/>
            <person name="Bilcke G."/>
        </authorList>
    </citation>
    <scope>NUCLEOTIDE SEQUENCE</scope>
</reference>
<evidence type="ECO:0000313" key="10">
    <source>
        <dbReference type="EMBL" id="CAJ1892957.1"/>
    </source>
</evidence>
<dbReference type="InterPro" id="IPR051022">
    <property type="entry name" value="Notch_Cell-Fate_Det"/>
</dbReference>
<dbReference type="PROSITE" id="PS50026">
    <property type="entry name" value="EGF_3"/>
    <property type="match status" value="4"/>
</dbReference>
<keyword evidence="1 5" id="KW-0245">EGF-like domain</keyword>
<name>A0AAD2CA09_9STRA</name>
<evidence type="ECO:0000256" key="5">
    <source>
        <dbReference type="PROSITE-ProRule" id="PRU00076"/>
    </source>
</evidence>
<feature type="disulfide bond" evidence="5">
    <location>
        <begin position="144"/>
        <end position="161"/>
    </location>
</feature>